<dbReference type="EMBL" id="CM037617">
    <property type="protein sequence ID" value="KAH8005080.1"/>
    <property type="molecule type" value="Genomic_DNA"/>
</dbReference>
<reference evidence="1" key="1">
    <citation type="submission" date="2021-08" db="EMBL/GenBank/DDBJ databases">
        <title>The first chromosome-level gecko genome reveals the dynamic sex chromosomes of Neotropical dwarf geckos (Sphaerodactylidae: Sphaerodactylus).</title>
        <authorList>
            <person name="Pinto B.J."/>
            <person name="Keating S.E."/>
            <person name="Gamble T."/>
        </authorList>
    </citation>
    <scope>NUCLEOTIDE SEQUENCE</scope>
    <source>
        <strain evidence="1">TG3544</strain>
    </source>
</reference>
<comment type="caution">
    <text evidence="1">The sequence shown here is derived from an EMBL/GenBank/DDBJ whole genome shotgun (WGS) entry which is preliminary data.</text>
</comment>
<sequence>MGFETGVNGPFRTHEATQVQLMLAESYLSSSPSVPPHSRAQRAGPPPCAAFRLVAESPVLRMPKAFRRRHESPVLCMGEILSCDWLDGRVELTEIPHSAGFSSSATRVRQSTRPPSRARKFNSERGVSRVRHESDASSVRRTRVGLKSI</sequence>
<protein>
    <submittedName>
        <fullName evidence="1">Uncharacterized protein</fullName>
    </submittedName>
</protein>
<accession>A0ACB8FJJ4</accession>
<gene>
    <name evidence="1" type="ORF">K3G42_023383</name>
</gene>
<organism evidence="1 2">
    <name type="scientific">Sphaerodactylus townsendi</name>
    <dbReference type="NCBI Taxonomy" id="933632"/>
    <lineage>
        <taxon>Eukaryota</taxon>
        <taxon>Metazoa</taxon>
        <taxon>Chordata</taxon>
        <taxon>Craniata</taxon>
        <taxon>Vertebrata</taxon>
        <taxon>Euteleostomi</taxon>
        <taxon>Lepidosauria</taxon>
        <taxon>Squamata</taxon>
        <taxon>Bifurcata</taxon>
        <taxon>Gekkota</taxon>
        <taxon>Sphaerodactylidae</taxon>
        <taxon>Sphaerodactylus</taxon>
    </lineage>
</organism>
<keyword evidence="2" id="KW-1185">Reference proteome</keyword>
<evidence type="ECO:0000313" key="2">
    <source>
        <dbReference type="Proteomes" id="UP000827872"/>
    </source>
</evidence>
<evidence type="ECO:0000313" key="1">
    <source>
        <dbReference type="EMBL" id="KAH8005080.1"/>
    </source>
</evidence>
<name>A0ACB8FJJ4_9SAUR</name>
<dbReference type="Proteomes" id="UP000827872">
    <property type="component" value="Linkage Group LG04"/>
</dbReference>
<proteinExistence type="predicted"/>